<reference evidence="1 2" key="1">
    <citation type="journal article" date="2016" name="Nat. Commun.">
        <title>Thousands of microbial genomes shed light on interconnected biogeochemical processes in an aquifer system.</title>
        <authorList>
            <person name="Anantharaman K."/>
            <person name="Brown C.T."/>
            <person name="Hug L.A."/>
            <person name="Sharon I."/>
            <person name="Castelle C.J."/>
            <person name="Probst A.J."/>
            <person name="Thomas B.C."/>
            <person name="Singh A."/>
            <person name="Wilkins M.J."/>
            <person name="Karaoz U."/>
            <person name="Brodie E.L."/>
            <person name="Williams K.H."/>
            <person name="Hubbard S.S."/>
            <person name="Banfield J.F."/>
        </authorList>
    </citation>
    <scope>NUCLEOTIDE SEQUENCE [LARGE SCALE GENOMIC DNA]</scope>
</reference>
<organism evidence="1 2">
    <name type="scientific">candidate division WOR-1 bacterium RIFOXYC2_FULL_41_25</name>
    <dbReference type="NCBI Taxonomy" id="1802586"/>
    <lineage>
        <taxon>Bacteria</taxon>
        <taxon>Bacillati</taxon>
        <taxon>Saganbacteria</taxon>
    </lineage>
</organism>
<protein>
    <recommendedName>
        <fullName evidence="3">Outer membrane protein beta-barrel domain-containing protein</fullName>
    </recommendedName>
</protein>
<accession>A0A1F4TJJ1</accession>
<name>A0A1F4TJJ1_UNCSA</name>
<dbReference type="EMBL" id="MEUI01000042">
    <property type="protein sequence ID" value="OGC32901.1"/>
    <property type="molecule type" value="Genomic_DNA"/>
</dbReference>
<comment type="caution">
    <text evidence="1">The sequence shown here is derived from an EMBL/GenBank/DDBJ whole genome shotgun (WGS) entry which is preliminary data.</text>
</comment>
<gene>
    <name evidence="1" type="ORF">A2462_00700</name>
</gene>
<dbReference type="AlphaFoldDB" id="A0A1F4TJJ1"/>
<evidence type="ECO:0008006" key="3">
    <source>
        <dbReference type="Google" id="ProtNLM"/>
    </source>
</evidence>
<evidence type="ECO:0000313" key="1">
    <source>
        <dbReference type="EMBL" id="OGC32901.1"/>
    </source>
</evidence>
<proteinExistence type="predicted"/>
<sequence length="196" mass="22182">MRRIVQRAMFYFVCILFFSFSLVVPSQAGQMGFGLDYGYINNLGMFASNSSEAGTILQVSYLFKKNNFYTLALEIGFIADNNVFKSATTPTYTETGCFLNINNIFHLPELLFIKPYVSVGTAINGVNSWRKEGGSFIHNANNVFADINFSGGIEFWFFDSLSNIELSCPALLHPYYISRKVPMVLSFGVKHYWDDK</sequence>
<dbReference type="Proteomes" id="UP000177309">
    <property type="component" value="Unassembled WGS sequence"/>
</dbReference>
<evidence type="ECO:0000313" key="2">
    <source>
        <dbReference type="Proteomes" id="UP000177309"/>
    </source>
</evidence>